<proteinExistence type="predicted"/>
<sequence>MVGCCLEGKVKLPPLAPAPAKLLQLYGDPEFRKHVRAYNQVFAFMSIGASSPSTGGYQQVNQDNSVAGDRGVYTYRIQGAMGHYLGLLLPYIDRRTGQRTHPKFAQIYIVDPDMQRRAEKRRGIFADLDRVALLVIEQMMERHNPFAQQFLTFGEWVRQNDMQQPIDLVFRLKNNPSRPGTENLPTVSEVAATMIEDGNLAQPRDLLVYTKDRSIMRLYETRAIYDPLQYPLLLPYGELGWTYTDTYEGDVMRRNKRAMALREHVAYRLFQKEDDQAALHHGGRLF</sequence>
<dbReference type="PANTHER" id="PTHR45786:SF74">
    <property type="entry name" value="ATP-DEPENDENT DNA HELICASE"/>
    <property type="match status" value="1"/>
</dbReference>
<dbReference type="PANTHER" id="PTHR45786">
    <property type="entry name" value="DNA BINDING PROTEIN-LIKE"/>
    <property type="match status" value="1"/>
</dbReference>
<protein>
    <recommendedName>
        <fullName evidence="3">Helitron helicase-like domain-containing protein</fullName>
    </recommendedName>
</protein>
<evidence type="ECO:0008006" key="3">
    <source>
        <dbReference type="Google" id="ProtNLM"/>
    </source>
</evidence>
<comment type="caution">
    <text evidence="1">The sequence shown here is derived from an EMBL/GenBank/DDBJ whole genome shotgun (WGS) entry which is preliminary data.</text>
</comment>
<name>A0A0W8D314_PHYNI</name>
<organism evidence="1 2">
    <name type="scientific">Phytophthora nicotianae</name>
    <name type="common">Potato buckeye rot agent</name>
    <name type="synonym">Phytophthora parasitica</name>
    <dbReference type="NCBI Taxonomy" id="4792"/>
    <lineage>
        <taxon>Eukaryota</taxon>
        <taxon>Sar</taxon>
        <taxon>Stramenopiles</taxon>
        <taxon>Oomycota</taxon>
        <taxon>Peronosporomycetes</taxon>
        <taxon>Peronosporales</taxon>
        <taxon>Peronosporaceae</taxon>
        <taxon>Phytophthora</taxon>
    </lineage>
</organism>
<dbReference type="AlphaFoldDB" id="A0A0W8D314"/>
<gene>
    <name evidence="1" type="ORF">AM588_10004122</name>
</gene>
<reference evidence="1 2" key="1">
    <citation type="submission" date="2015-11" db="EMBL/GenBank/DDBJ databases">
        <title>Genomes and virulence difference between two physiological races of Phytophthora nicotianae.</title>
        <authorList>
            <person name="Liu H."/>
            <person name="Ma X."/>
            <person name="Yu H."/>
            <person name="Fang D."/>
            <person name="Li Y."/>
            <person name="Wang X."/>
            <person name="Wang W."/>
            <person name="Dong Y."/>
            <person name="Xiao B."/>
        </authorList>
    </citation>
    <scope>NUCLEOTIDE SEQUENCE [LARGE SCALE GENOMIC DNA]</scope>
    <source>
        <strain evidence="2">race 1</strain>
    </source>
</reference>
<evidence type="ECO:0000313" key="1">
    <source>
        <dbReference type="EMBL" id="KUF90756.1"/>
    </source>
</evidence>
<dbReference type="Proteomes" id="UP000054636">
    <property type="component" value="Unassembled WGS sequence"/>
</dbReference>
<dbReference type="EMBL" id="LNFP01000655">
    <property type="protein sequence ID" value="KUF90756.1"/>
    <property type="molecule type" value="Genomic_DNA"/>
</dbReference>
<accession>A0A0W8D314</accession>
<evidence type="ECO:0000313" key="2">
    <source>
        <dbReference type="Proteomes" id="UP000054636"/>
    </source>
</evidence>